<dbReference type="Pfam" id="PF00664">
    <property type="entry name" value="ABC_membrane"/>
    <property type="match status" value="1"/>
</dbReference>
<proteinExistence type="predicted"/>
<organism evidence="11 12">
    <name type="scientific">Paenibacillus harenae</name>
    <dbReference type="NCBI Taxonomy" id="306543"/>
    <lineage>
        <taxon>Bacteria</taxon>
        <taxon>Bacillati</taxon>
        <taxon>Bacillota</taxon>
        <taxon>Bacilli</taxon>
        <taxon>Bacillales</taxon>
        <taxon>Paenibacillaceae</taxon>
        <taxon>Paenibacillus</taxon>
    </lineage>
</organism>
<dbReference type="PROSITE" id="PS00211">
    <property type="entry name" value="ABC_TRANSPORTER_1"/>
    <property type="match status" value="1"/>
</dbReference>
<dbReference type="PANTHER" id="PTHR43394:SF1">
    <property type="entry name" value="ATP-BINDING CASSETTE SUB-FAMILY B MEMBER 10, MITOCHONDRIAL"/>
    <property type="match status" value="1"/>
</dbReference>
<dbReference type="PROSITE" id="PS50929">
    <property type="entry name" value="ABC_TM1F"/>
    <property type="match status" value="1"/>
</dbReference>
<gene>
    <name evidence="11" type="ORF">J2T15_001772</name>
</gene>
<evidence type="ECO:0000259" key="10">
    <source>
        <dbReference type="PROSITE" id="PS50929"/>
    </source>
</evidence>
<evidence type="ECO:0000256" key="2">
    <source>
        <dbReference type="ARBA" id="ARBA00022692"/>
    </source>
</evidence>
<sequence length="626" mass="70789">MHDNRTEDNAHRDKEAPSKTAAERTKERRQADKAAYKTNMDLSKRSYIWALKFVLPFKKKIAWLAVCGIIAVSGETLTPKMIQYVIDHVVVNQDKSLFFAIIAALTVINLLMLIAKNYRNLLQRTIGELASRDMQTAIFKHLRKLGFAHYERHPAGETLSMFNSEVASVQKIYRNFLPGVIDNLLFVAVAIAMLLTISGWLSLVMLPTFALYYLFGPYFERKASQYGRMGGQSRIEYNQSIYETISGMREFRAFGSQPWYHDRTIGKHKNWSHYYLLAATYSFGRGSFRRFTFYLGAVALFVLGYYSLQNNWITLGGFIAFTLLYMTTMFRLTMLVTMLTEQKLVIHQTVPLFEFMHKKIEIEDPEQPIELDTVRGGLTFEDVRFGYPEQPPVINGFNLSIKPGEKVAFVGASGNGKTTMFKMIGRFYDPTSGIIRLDGVPINQMALGQLRESVGYVFQETYLFGSSVKENIRFGKPDATDEEVVAAAKAAYAHDFIMQLPEGYDTLVGERGMKLSGGQKQRISIARMFAKQPAVILLDEATSSLDNVSEAEVQRALDEVLEGRTTIAIAHRLSTVKHFDTIVVIHEGRVAEAGSYDDLIARRGLLYQLEAGQTGESEGRLAHEVR</sequence>
<dbReference type="InterPro" id="IPR017871">
    <property type="entry name" value="ABC_transporter-like_CS"/>
</dbReference>
<dbReference type="InterPro" id="IPR011527">
    <property type="entry name" value="ABC1_TM_dom"/>
</dbReference>
<dbReference type="EC" id="3.6.3.-" evidence="11"/>
<dbReference type="Gene3D" id="3.40.50.300">
    <property type="entry name" value="P-loop containing nucleotide triphosphate hydrolases"/>
    <property type="match status" value="1"/>
</dbReference>
<feature type="domain" description="ABC transmembrane type-1" evidence="10">
    <location>
        <begin position="62"/>
        <end position="341"/>
    </location>
</feature>
<feature type="transmembrane region" description="Helical" evidence="8">
    <location>
        <begin position="291"/>
        <end position="308"/>
    </location>
</feature>
<dbReference type="InterPro" id="IPR027417">
    <property type="entry name" value="P-loop_NTPase"/>
</dbReference>
<dbReference type="EMBL" id="JAUSSU010000003">
    <property type="protein sequence ID" value="MDQ0112337.1"/>
    <property type="molecule type" value="Genomic_DNA"/>
</dbReference>
<accession>A0ABT9TY94</accession>
<feature type="region of interest" description="Disordered" evidence="7">
    <location>
        <begin position="1"/>
        <end position="33"/>
    </location>
</feature>
<evidence type="ECO:0000256" key="6">
    <source>
        <dbReference type="ARBA" id="ARBA00023136"/>
    </source>
</evidence>
<keyword evidence="3" id="KW-0547">Nucleotide-binding</keyword>
<comment type="subcellular location">
    <subcellularLocation>
        <location evidence="1">Cell membrane</location>
        <topology evidence="1">Multi-pass membrane protein</topology>
    </subcellularLocation>
</comment>
<dbReference type="Gene3D" id="1.20.1560.10">
    <property type="entry name" value="ABC transporter type 1, transmembrane domain"/>
    <property type="match status" value="1"/>
</dbReference>
<keyword evidence="4 11" id="KW-0067">ATP-binding</keyword>
<dbReference type="Pfam" id="PF00005">
    <property type="entry name" value="ABC_tran"/>
    <property type="match status" value="1"/>
</dbReference>
<dbReference type="GO" id="GO:0005524">
    <property type="term" value="F:ATP binding"/>
    <property type="evidence" value="ECO:0007669"/>
    <property type="project" value="UniProtKB-KW"/>
</dbReference>
<keyword evidence="5 8" id="KW-1133">Transmembrane helix</keyword>
<dbReference type="SUPFAM" id="SSF52540">
    <property type="entry name" value="P-loop containing nucleoside triphosphate hydrolases"/>
    <property type="match status" value="1"/>
</dbReference>
<keyword evidence="11" id="KW-0378">Hydrolase</keyword>
<evidence type="ECO:0000256" key="7">
    <source>
        <dbReference type="SAM" id="MobiDB-lite"/>
    </source>
</evidence>
<name>A0ABT9TY94_PAEHA</name>
<comment type="caution">
    <text evidence="11">The sequence shown here is derived from an EMBL/GenBank/DDBJ whole genome shotgun (WGS) entry which is preliminary data.</text>
</comment>
<evidence type="ECO:0000256" key="5">
    <source>
        <dbReference type="ARBA" id="ARBA00022989"/>
    </source>
</evidence>
<dbReference type="Proteomes" id="UP001229346">
    <property type="component" value="Unassembled WGS sequence"/>
</dbReference>
<evidence type="ECO:0000256" key="1">
    <source>
        <dbReference type="ARBA" id="ARBA00004651"/>
    </source>
</evidence>
<feature type="transmembrane region" description="Helical" evidence="8">
    <location>
        <begin position="314"/>
        <end position="334"/>
    </location>
</feature>
<dbReference type="InterPro" id="IPR039421">
    <property type="entry name" value="Type_1_exporter"/>
</dbReference>
<dbReference type="InterPro" id="IPR003593">
    <property type="entry name" value="AAA+_ATPase"/>
</dbReference>
<dbReference type="GO" id="GO:0016787">
    <property type="term" value="F:hydrolase activity"/>
    <property type="evidence" value="ECO:0007669"/>
    <property type="project" value="UniProtKB-KW"/>
</dbReference>
<feature type="domain" description="ABC transporter" evidence="9">
    <location>
        <begin position="378"/>
        <end position="612"/>
    </location>
</feature>
<keyword evidence="12" id="KW-1185">Reference proteome</keyword>
<evidence type="ECO:0000256" key="3">
    <source>
        <dbReference type="ARBA" id="ARBA00022741"/>
    </source>
</evidence>
<keyword evidence="2 8" id="KW-0812">Transmembrane</keyword>
<keyword evidence="6 8" id="KW-0472">Membrane</keyword>
<reference evidence="11 12" key="1">
    <citation type="submission" date="2023-07" db="EMBL/GenBank/DDBJ databases">
        <title>Sorghum-associated microbial communities from plants grown in Nebraska, USA.</title>
        <authorList>
            <person name="Schachtman D."/>
        </authorList>
    </citation>
    <scope>NUCLEOTIDE SEQUENCE [LARGE SCALE GENOMIC DNA]</scope>
    <source>
        <strain evidence="11 12">CC482</strain>
    </source>
</reference>
<evidence type="ECO:0000259" key="9">
    <source>
        <dbReference type="PROSITE" id="PS50893"/>
    </source>
</evidence>
<evidence type="ECO:0000313" key="11">
    <source>
        <dbReference type="EMBL" id="MDQ0112337.1"/>
    </source>
</evidence>
<feature type="transmembrane region" description="Helical" evidence="8">
    <location>
        <begin position="97"/>
        <end position="115"/>
    </location>
</feature>
<dbReference type="SMART" id="SM00382">
    <property type="entry name" value="AAA"/>
    <property type="match status" value="1"/>
</dbReference>
<dbReference type="SUPFAM" id="SSF90123">
    <property type="entry name" value="ABC transporter transmembrane region"/>
    <property type="match status" value="1"/>
</dbReference>
<evidence type="ECO:0000313" key="12">
    <source>
        <dbReference type="Proteomes" id="UP001229346"/>
    </source>
</evidence>
<dbReference type="PANTHER" id="PTHR43394">
    <property type="entry name" value="ATP-DEPENDENT PERMEASE MDL1, MITOCHONDRIAL"/>
    <property type="match status" value="1"/>
</dbReference>
<dbReference type="RefSeq" id="WP_307203101.1">
    <property type="nucleotide sequence ID" value="NZ_JAUSSU010000003.1"/>
</dbReference>
<dbReference type="PROSITE" id="PS50893">
    <property type="entry name" value="ABC_TRANSPORTER_2"/>
    <property type="match status" value="1"/>
</dbReference>
<dbReference type="CDD" id="cd07346">
    <property type="entry name" value="ABC_6TM_exporters"/>
    <property type="match status" value="1"/>
</dbReference>
<feature type="transmembrane region" description="Helical" evidence="8">
    <location>
        <begin position="61"/>
        <end position="77"/>
    </location>
</feature>
<dbReference type="InterPro" id="IPR003439">
    <property type="entry name" value="ABC_transporter-like_ATP-bd"/>
</dbReference>
<dbReference type="InterPro" id="IPR036640">
    <property type="entry name" value="ABC1_TM_sf"/>
</dbReference>
<protein>
    <submittedName>
        <fullName evidence="11">ATP-binding cassette subfamily B protein/subfamily B ATP-binding cassette protein MsbA</fullName>
        <ecNumber evidence="11">3.6.3.-</ecNumber>
    </submittedName>
</protein>
<evidence type="ECO:0000256" key="8">
    <source>
        <dbReference type="SAM" id="Phobius"/>
    </source>
</evidence>
<evidence type="ECO:0000256" key="4">
    <source>
        <dbReference type="ARBA" id="ARBA00022840"/>
    </source>
</evidence>